<proteinExistence type="predicted"/>
<sequence>MGRKSSPAVTTTSGGSPKRLAIGLLDSVASLWITCAKKAGRASRKLRVECRVAPGSPLAKPKKLLATISHKATHFRRKKRAGGYEDEEFDLRADYGDDDGELWQRTILMGDKCQPLDFSGVIYYDSKGNQLAEVPMRSPRASPLPSYLIS</sequence>
<reference evidence="1" key="1">
    <citation type="submission" date="2022-02" db="EMBL/GenBank/DDBJ databases">
        <title>Plant Genome Project.</title>
        <authorList>
            <person name="Zhang R.-G."/>
        </authorList>
    </citation>
    <scope>NUCLEOTIDE SEQUENCE</scope>
    <source>
        <strain evidence="1">AT1</strain>
    </source>
</reference>
<dbReference type="EMBL" id="CM046395">
    <property type="protein sequence ID" value="KAI8543001.1"/>
    <property type="molecule type" value="Genomic_DNA"/>
</dbReference>
<name>A0ACC0MQG1_RHOML</name>
<keyword evidence="2" id="KW-1185">Reference proteome</keyword>
<comment type="caution">
    <text evidence="1">The sequence shown here is derived from an EMBL/GenBank/DDBJ whole genome shotgun (WGS) entry which is preliminary data.</text>
</comment>
<evidence type="ECO:0000313" key="2">
    <source>
        <dbReference type="Proteomes" id="UP001062846"/>
    </source>
</evidence>
<organism evidence="1 2">
    <name type="scientific">Rhododendron molle</name>
    <name type="common">Chinese azalea</name>
    <name type="synonym">Azalea mollis</name>
    <dbReference type="NCBI Taxonomy" id="49168"/>
    <lineage>
        <taxon>Eukaryota</taxon>
        <taxon>Viridiplantae</taxon>
        <taxon>Streptophyta</taxon>
        <taxon>Embryophyta</taxon>
        <taxon>Tracheophyta</taxon>
        <taxon>Spermatophyta</taxon>
        <taxon>Magnoliopsida</taxon>
        <taxon>eudicotyledons</taxon>
        <taxon>Gunneridae</taxon>
        <taxon>Pentapetalae</taxon>
        <taxon>asterids</taxon>
        <taxon>Ericales</taxon>
        <taxon>Ericaceae</taxon>
        <taxon>Ericoideae</taxon>
        <taxon>Rhodoreae</taxon>
        <taxon>Rhododendron</taxon>
    </lineage>
</organism>
<protein>
    <submittedName>
        <fullName evidence="1">Uncharacterized protein</fullName>
    </submittedName>
</protein>
<dbReference type="Proteomes" id="UP001062846">
    <property type="component" value="Chromosome 8"/>
</dbReference>
<evidence type="ECO:0000313" key="1">
    <source>
        <dbReference type="EMBL" id="KAI8543001.1"/>
    </source>
</evidence>
<accession>A0ACC0MQG1</accession>
<gene>
    <name evidence="1" type="ORF">RHMOL_Rhmol08G0184800</name>
</gene>